<sequence length="400" mass="44403">MDHLTCFLPGALGLDVFHHSLEVLGGVSVQPHLLSKDRAVELTLAHRLTQSCVHMYFRTGSDLAPEITRFSSQGLRDDHGSMHNILRPETVESLYVMWRSTKLQIYRNWGQRLLSAFYRQKTTFGFAGLHNVNTPSSKRDDMPSFFMAETLKYFFLLFSADSVLPLDHFVLSTEAHPLPMLRTLAALGAKPWPCDSNATSLPPERPSKPAATPQRVPREVQSGPSEELVAALQVLGQLMEGPKVPAPRADERPGFWLRRVWSDAGETGETGSPVAFLTKLQEAGLSPPLRKVFGRATGPSLGGGQAMATGRRLQRTGRGETGTSQEAETVFLDLQLCFNVSVELTALERFGFRSAVFGLFVEDVEPLRAGRFNLPNARIACCNELRVRIAYFKPLEGRPW</sequence>
<keyword evidence="6" id="KW-0378">Hydrolase</keyword>
<evidence type="ECO:0000256" key="6">
    <source>
        <dbReference type="ARBA" id="ARBA00022801"/>
    </source>
</evidence>
<evidence type="ECO:0000256" key="3">
    <source>
        <dbReference type="ARBA" id="ARBA00007658"/>
    </source>
</evidence>
<keyword evidence="7 11" id="KW-0106">Calcium</keyword>
<evidence type="ECO:0000256" key="10">
    <source>
        <dbReference type="ARBA" id="ARBA00048605"/>
    </source>
</evidence>
<keyword evidence="5 11" id="KW-0479">Metal-binding</keyword>
<evidence type="ECO:0000256" key="5">
    <source>
        <dbReference type="ARBA" id="ARBA00022723"/>
    </source>
</evidence>
<evidence type="ECO:0000256" key="12">
    <source>
        <dbReference type="PIRSR" id="PIRSR601382-3"/>
    </source>
</evidence>
<dbReference type="PANTHER" id="PTHR11742:SF55">
    <property type="entry name" value="ENDOPLASMIC RETICULUM MANNOSYL-OLIGOSACCHARIDE 1,2-ALPHA-MANNOSIDASE"/>
    <property type="match status" value="1"/>
</dbReference>
<comment type="pathway">
    <text evidence="2">Protein modification; protein glycosylation.</text>
</comment>
<keyword evidence="15" id="KW-1185">Reference proteome</keyword>
<accession>A0AA36IEI7</accession>
<protein>
    <recommendedName>
        <fullName evidence="4">mannosyl-oligosaccharide 1,2-alpha-mannosidase</fullName>
        <ecNumber evidence="4">3.2.1.113</ecNumber>
    </recommendedName>
</protein>
<dbReference type="Gene3D" id="1.50.10.10">
    <property type="match status" value="1"/>
</dbReference>
<dbReference type="GO" id="GO:0004571">
    <property type="term" value="F:mannosyl-oligosaccharide 1,2-alpha-mannosidase activity"/>
    <property type="evidence" value="ECO:0007669"/>
    <property type="project" value="UniProtKB-EC"/>
</dbReference>
<name>A0AA36IEI7_9DINO</name>
<comment type="similarity">
    <text evidence="3">Belongs to the glycosyl hydrolase 47 family.</text>
</comment>
<dbReference type="GO" id="GO:0005975">
    <property type="term" value="P:carbohydrate metabolic process"/>
    <property type="evidence" value="ECO:0007669"/>
    <property type="project" value="InterPro"/>
</dbReference>
<organism evidence="14 15">
    <name type="scientific">Effrenium voratum</name>
    <dbReference type="NCBI Taxonomy" id="2562239"/>
    <lineage>
        <taxon>Eukaryota</taxon>
        <taxon>Sar</taxon>
        <taxon>Alveolata</taxon>
        <taxon>Dinophyceae</taxon>
        <taxon>Suessiales</taxon>
        <taxon>Symbiodiniaceae</taxon>
        <taxon>Effrenium</taxon>
    </lineage>
</organism>
<dbReference type="EC" id="3.2.1.113" evidence="4"/>
<comment type="catalytic activity">
    <reaction evidence="10">
        <text>N(4)-(alpha-D-Man-(1-&gt;2)-alpha-D-Man-(1-&gt;2)-alpha-D-Man-(1-&gt;3)-[alpha-D-Man-(1-&gt;2)-alpha-D-Man-(1-&gt;3)-[alpha-D-Man-(1-&gt;2)-alpha-D-Man-(1-&gt;6)]-alpha-D-Man-(1-&gt;6)]-beta-D-Man-(1-&gt;4)-beta-D-GlcNAc-(1-&gt;4)-beta-D-GlcNAc)-L-asparaginyl-[protein] (N-glucan mannose isomer 9A1,2,3B1,2,3) + 4 H2O = N(4)-(alpha-D-Man-(1-&gt;3)-[alpha-D-Man-(1-&gt;3)-[alpha-D-Man-(1-&gt;6)]-alpha-D-Man-(1-&gt;6)]-beta-D-Man-(1-&gt;4)-beta-D-GlcNAc-(1-&gt;4)-beta-D-GlcNAc)-L-asparaginyl-[protein] (N-glucan mannose isomer 5A1,2) + 4 beta-D-mannose</text>
        <dbReference type="Rhea" id="RHEA:56008"/>
        <dbReference type="Rhea" id="RHEA-COMP:14356"/>
        <dbReference type="Rhea" id="RHEA-COMP:14367"/>
        <dbReference type="ChEBI" id="CHEBI:15377"/>
        <dbReference type="ChEBI" id="CHEBI:28563"/>
        <dbReference type="ChEBI" id="CHEBI:59087"/>
        <dbReference type="ChEBI" id="CHEBI:139493"/>
        <dbReference type="EC" id="3.2.1.113"/>
    </reaction>
</comment>
<reference evidence="14" key="1">
    <citation type="submission" date="2023-08" db="EMBL/GenBank/DDBJ databases">
        <authorList>
            <person name="Chen Y."/>
            <person name="Shah S."/>
            <person name="Dougan E. K."/>
            <person name="Thang M."/>
            <person name="Chan C."/>
        </authorList>
    </citation>
    <scope>NUCLEOTIDE SEQUENCE</scope>
</reference>
<gene>
    <name evidence="14" type="ORF">EVOR1521_LOCUS11883</name>
</gene>
<evidence type="ECO:0000256" key="9">
    <source>
        <dbReference type="ARBA" id="ARBA00047669"/>
    </source>
</evidence>
<evidence type="ECO:0000313" key="14">
    <source>
        <dbReference type="EMBL" id="CAJ1385240.1"/>
    </source>
</evidence>
<dbReference type="GO" id="GO:0016020">
    <property type="term" value="C:membrane"/>
    <property type="evidence" value="ECO:0007669"/>
    <property type="project" value="InterPro"/>
</dbReference>
<dbReference type="InterPro" id="IPR050749">
    <property type="entry name" value="Glycosyl_Hydrolase_47"/>
</dbReference>
<comment type="caution">
    <text evidence="14">The sequence shown here is derived from an EMBL/GenBank/DDBJ whole genome shotgun (WGS) entry which is preliminary data.</text>
</comment>
<evidence type="ECO:0000313" key="15">
    <source>
        <dbReference type="Proteomes" id="UP001178507"/>
    </source>
</evidence>
<dbReference type="InterPro" id="IPR012341">
    <property type="entry name" value="6hp_glycosidase-like_sf"/>
</dbReference>
<evidence type="ECO:0000256" key="11">
    <source>
        <dbReference type="PIRSR" id="PIRSR601382-2"/>
    </source>
</evidence>
<dbReference type="Proteomes" id="UP001178507">
    <property type="component" value="Unassembled WGS sequence"/>
</dbReference>
<evidence type="ECO:0000256" key="4">
    <source>
        <dbReference type="ARBA" id="ARBA00012238"/>
    </source>
</evidence>
<dbReference type="GO" id="GO:0005509">
    <property type="term" value="F:calcium ion binding"/>
    <property type="evidence" value="ECO:0007669"/>
    <property type="project" value="InterPro"/>
</dbReference>
<feature type="region of interest" description="Disordered" evidence="13">
    <location>
        <begin position="195"/>
        <end position="224"/>
    </location>
</feature>
<dbReference type="EMBL" id="CAUJNA010001213">
    <property type="protein sequence ID" value="CAJ1385240.1"/>
    <property type="molecule type" value="Genomic_DNA"/>
</dbReference>
<dbReference type="SUPFAM" id="SSF48225">
    <property type="entry name" value="Seven-hairpin glycosidases"/>
    <property type="match status" value="1"/>
</dbReference>
<evidence type="ECO:0000256" key="2">
    <source>
        <dbReference type="ARBA" id="ARBA00004922"/>
    </source>
</evidence>
<comment type="catalytic activity">
    <reaction evidence="9">
        <text>N(4)-(alpha-D-Man-(1-&gt;2)-alpha-D-Man-(1-&gt;2)-alpha-D-Man-(1-&gt;3)-[alpha-D-Man-(1-&gt;3)-[alpha-D-Man-(1-&gt;2)-alpha-D-Man-(1-&gt;6)]-alpha-D-Man-(1-&gt;6)]-beta-D-Man-(1-&gt;4)-beta-D-GlcNAc-(1-&gt;4)-beta-D-GlcNAc)-L-asparaginyl-[protein] (N-glucan mannose isomer 8A1,2,3B1,3) + 3 H2O = N(4)-(alpha-D-Man-(1-&gt;3)-[alpha-D-Man-(1-&gt;3)-[alpha-D-Man-(1-&gt;6)]-alpha-D-Man-(1-&gt;6)]-beta-D-Man-(1-&gt;4)-beta-D-GlcNAc-(1-&gt;4)-beta-D-GlcNAc)-L-asparaginyl-[protein] (N-glucan mannose isomer 5A1,2) + 3 beta-D-mannose</text>
        <dbReference type="Rhea" id="RHEA:56028"/>
        <dbReference type="Rhea" id="RHEA-COMP:14358"/>
        <dbReference type="Rhea" id="RHEA-COMP:14367"/>
        <dbReference type="ChEBI" id="CHEBI:15377"/>
        <dbReference type="ChEBI" id="CHEBI:28563"/>
        <dbReference type="ChEBI" id="CHEBI:59087"/>
        <dbReference type="ChEBI" id="CHEBI:60628"/>
        <dbReference type="EC" id="3.2.1.113"/>
    </reaction>
</comment>
<feature type="disulfide bond" evidence="12">
    <location>
        <begin position="6"/>
        <end position="52"/>
    </location>
</feature>
<dbReference type="PANTHER" id="PTHR11742">
    <property type="entry name" value="MANNOSYL-OLIGOSACCHARIDE ALPHA-1,2-MANNOSIDASE-RELATED"/>
    <property type="match status" value="1"/>
</dbReference>
<comment type="cofactor">
    <cofactor evidence="1 11">
        <name>Ca(2+)</name>
        <dbReference type="ChEBI" id="CHEBI:29108"/>
    </cofactor>
</comment>
<evidence type="ECO:0000256" key="13">
    <source>
        <dbReference type="SAM" id="MobiDB-lite"/>
    </source>
</evidence>
<feature type="binding site" evidence="11">
    <location>
        <position position="173"/>
    </location>
    <ligand>
        <name>Ca(2+)</name>
        <dbReference type="ChEBI" id="CHEBI:29108"/>
    </ligand>
</feature>
<proteinExistence type="inferred from homology"/>
<dbReference type="AlphaFoldDB" id="A0AA36IEI7"/>
<evidence type="ECO:0000256" key="7">
    <source>
        <dbReference type="ARBA" id="ARBA00022837"/>
    </source>
</evidence>
<dbReference type="InterPro" id="IPR036026">
    <property type="entry name" value="Seven-hairpin_glycosidases"/>
</dbReference>
<evidence type="ECO:0000256" key="1">
    <source>
        <dbReference type="ARBA" id="ARBA00001913"/>
    </source>
</evidence>
<dbReference type="GO" id="GO:0005783">
    <property type="term" value="C:endoplasmic reticulum"/>
    <property type="evidence" value="ECO:0007669"/>
    <property type="project" value="TreeGrafter"/>
</dbReference>
<dbReference type="Pfam" id="PF01532">
    <property type="entry name" value="Glyco_hydro_47"/>
    <property type="match status" value="1"/>
</dbReference>
<dbReference type="InterPro" id="IPR001382">
    <property type="entry name" value="Glyco_hydro_47"/>
</dbReference>
<keyword evidence="8 12" id="KW-1015">Disulfide bond</keyword>
<evidence type="ECO:0000256" key="8">
    <source>
        <dbReference type="ARBA" id="ARBA00023157"/>
    </source>
</evidence>